<feature type="transmembrane region" description="Helical" evidence="1">
    <location>
        <begin position="113"/>
        <end position="131"/>
    </location>
</feature>
<gene>
    <name evidence="2" type="ORF">ACFQZJ_13165</name>
</gene>
<evidence type="ECO:0000256" key="1">
    <source>
        <dbReference type="SAM" id="Phobius"/>
    </source>
</evidence>
<feature type="transmembrane region" description="Helical" evidence="1">
    <location>
        <begin position="152"/>
        <end position="172"/>
    </location>
</feature>
<keyword evidence="1" id="KW-1133">Transmembrane helix</keyword>
<evidence type="ECO:0000313" key="3">
    <source>
        <dbReference type="Proteomes" id="UP001597012"/>
    </source>
</evidence>
<evidence type="ECO:0008006" key="4">
    <source>
        <dbReference type="Google" id="ProtNLM"/>
    </source>
</evidence>
<organism evidence="2 3">
    <name type="scientific">Maribacter chungangensis</name>
    <dbReference type="NCBI Taxonomy" id="1069117"/>
    <lineage>
        <taxon>Bacteria</taxon>
        <taxon>Pseudomonadati</taxon>
        <taxon>Bacteroidota</taxon>
        <taxon>Flavobacteriia</taxon>
        <taxon>Flavobacteriales</taxon>
        <taxon>Flavobacteriaceae</taxon>
        <taxon>Maribacter</taxon>
    </lineage>
</organism>
<comment type="caution">
    <text evidence="2">The sequence shown here is derived from an EMBL/GenBank/DDBJ whole genome shotgun (WGS) entry which is preliminary data.</text>
</comment>
<dbReference type="RefSeq" id="WP_379935146.1">
    <property type="nucleotide sequence ID" value="NZ_JBHTHY010000011.1"/>
</dbReference>
<protein>
    <recommendedName>
        <fullName evidence="4">DoxX family membrane protein</fullName>
    </recommendedName>
</protein>
<reference evidence="3" key="1">
    <citation type="journal article" date="2019" name="Int. J. Syst. Evol. Microbiol.">
        <title>The Global Catalogue of Microorganisms (GCM) 10K type strain sequencing project: providing services to taxonomists for standard genome sequencing and annotation.</title>
        <authorList>
            <consortium name="The Broad Institute Genomics Platform"/>
            <consortium name="The Broad Institute Genome Sequencing Center for Infectious Disease"/>
            <person name="Wu L."/>
            <person name="Ma J."/>
        </authorList>
    </citation>
    <scope>NUCLEOTIDE SEQUENCE [LARGE SCALE GENOMIC DNA]</scope>
    <source>
        <strain evidence="3">CCUG 61948</strain>
    </source>
</reference>
<evidence type="ECO:0000313" key="2">
    <source>
        <dbReference type="EMBL" id="MFD0798416.1"/>
    </source>
</evidence>
<accession>A0ABW3B506</accession>
<feature type="transmembrane region" description="Helical" evidence="1">
    <location>
        <begin position="87"/>
        <end position="107"/>
    </location>
</feature>
<feature type="transmembrane region" description="Helical" evidence="1">
    <location>
        <begin position="12"/>
        <end position="31"/>
    </location>
</feature>
<sequence length="207" mass="24475">MKRIKDKILPQIFIIYLRYLIGGAFVFASLIKIKGIRFTSESGELNPINSAWHFFETMYQSGLYWKFIGLAQLISGFFLMTQKFSKFGALINFPIILNIFIITMSYYFAYTPVITGLMLLANILLIIWEWHELKIIFNLIPNIDKTYRMEKDVIWQLLGLVLFIFTFTYRVIVTQYKLVFWLTICILAGFIGLLFGLYREKKRVRKI</sequence>
<proteinExistence type="predicted"/>
<keyword evidence="1" id="KW-0472">Membrane</keyword>
<feature type="transmembrane region" description="Helical" evidence="1">
    <location>
        <begin position="63"/>
        <end position="80"/>
    </location>
</feature>
<dbReference type="Proteomes" id="UP001597012">
    <property type="component" value="Unassembled WGS sequence"/>
</dbReference>
<name>A0ABW3B506_9FLAO</name>
<keyword evidence="1" id="KW-0812">Transmembrane</keyword>
<keyword evidence="3" id="KW-1185">Reference proteome</keyword>
<feature type="transmembrane region" description="Helical" evidence="1">
    <location>
        <begin position="178"/>
        <end position="198"/>
    </location>
</feature>
<dbReference type="EMBL" id="JBHTHY010000011">
    <property type="protein sequence ID" value="MFD0798416.1"/>
    <property type="molecule type" value="Genomic_DNA"/>
</dbReference>